<dbReference type="EMBL" id="JAFREM010000017">
    <property type="protein sequence ID" value="MBO1306636.1"/>
    <property type="molecule type" value="Genomic_DNA"/>
</dbReference>
<organism evidence="3 4">
    <name type="scientific">Candidatus Enterococcus moelleringii</name>
    <dbReference type="NCBI Taxonomy" id="2815325"/>
    <lineage>
        <taxon>Bacteria</taxon>
        <taxon>Bacillati</taxon>
        <taxon>Bacillota</taxon>
        <taxon>Bacilli</taxon>
        <taxon>Lactobacillales</taxon>
        <taxon>Enterococcaceae</taxon>
        <taxon>Enterococcus</taxon>
    </lineage>
</organism>
<evidence type="ECO:0000313" key="4">
    <source>
        <dbReference type="Proteomes" id="UP000664601"/>
    </source>
</evidence>
<keyword evidence="1" id="KW-0238">DNA-binding</keyword>
<dbReference type="SUPFAM" id="SSF46955">
    <property type="entry name" value="Putative DNA-binding domain"/>
    <property type="match status" value="1"/>
</dbReference>
<dbReference type="InterPro" id="IPR009061">
    <property type="entry name" value="DNA-bd_dom_put_sf"/>
</dbReference>
<proteinExistence type="predicted"/>
<dbReference type="SMART" id="SM00422">
    <property type="entry name" value="HTH_MERR"/>
    <property type="match status" value="1"/>
</dbReference>
<name>A0ABS3LAI8_9ENTE</name>
<reference evidence="3 4" key="1">
    <citation type="submission" date="2021-03" db="EMBL/GenBank/DDBJ databases">
        <title>Enterococcal diversity collection.</title>
        <authorList>
            <person name="Gilmore M.S."/>
            <person name="Schwartzman J."/>
            <person name="Van Tyne D."/>
            <person name="Martin M."/>
            <person name="Earl A.M."/>
            <person name="Manson A.L."/>
            <person name="Straub T."/>
            <person name="Salamzade R."/>
            <person name="Saavedra J."/>
            <person name="Lebreton F."/>
            <person name="Prichula J."/>
            <person name="Schaufler K."/>
            <person name="Gaca A."/>
            <person name="Sgardioli B."/>
            <person name="Wagenaar J."/>
            <person name="Strong T."/>
        </authorList>
    </citation>
    <scope>NUCLEOTIDE SEQUENCE [LARGE SCALE GENOMIC DNA]</scope>
    <source>
        <strain evidence="3 4">669A</strain>
    </source>
</reference>
<dbReference type="InterPro" id="IPR011256">
    <property type="entry name" value="Reg_factor_effector_dom_sf"/>
</dbReference>
<evidence type="ECO:0000259" key="2">
    <source>
        <dbReference type="PROSITE" id="PS50937"/>
    </source>
</evidence>
<gene>
    <name evidence="3" type="ORF">JZO70_10715</name>
</gene>
<dbReference type="InterPro" id="IPR047057">
    <property type="entry name" value="MerR_fam"/>
</dbReference>
<dbReference type="Gene3D" id="1.10.1660.10">
    <property type="match status" value="1"/>
</dbReference>
<dbReference type="CDD" id="cd01106">
    <property type="entry name" value="HTH_TipAL-Mta"/>
    <property type="match status" value="1"/>
</dbReference>
<accession>A0ABS3LAI8</accession>
<feature type="domain" description="HTH merR-type" evidence="2">
    <location>
        <begin position="1"/>
        <end position="70"/>
    </location>
</feature>
<dbReference type="PROSITE" id="PS50937">
    <property type="entry name" value="HTH_MERR_2"/>
    <property type="match status" value="1"/>
</dbReference>
<dbReference type="InterPro" id="IPR000551">
    <property type="entry name" value="MerR-type_HTH_dom"/>
</dbReference>
<dbReference type="SUPFAM" id="SSF55136">
    <property type="entry name" value="Probable bacterial effector-binding domain"/>
    <property type="match status" value="1"/>
</dbReference>
<dbReference type="Pfam" id="PF06445">
    <property type="entry name" value="GyrI-like"/>
    <property type="match status" value="1"/>
</dbReference>
<dbReference type="SMART" id="SM00871">
    <property type="entry name" value="AraC_E_bind"/>
    <property type="match status" value="1"/>
</dbReference>
<dbReference type="Pfam" id="PF13411">
    <property type="entry name" value="MerR_1"/>
    <property type="match status" value="1"/>
</dbReference>
<dbReference type="Gene3D" id="3.20.80.10">
    <property type="entry name" value="Regulatory factor, effector binding domain"/>
    <property type="match status" value="1"/>
</dbReference>
<evidence type="ECO:0000313" key="3">
    <source>
        <dbReference type="EMBL" id="MBO1306636.1"/>
    </source>
</evidence>
<dbReference type="InterPro" id="IPR010499">
    <property type="entry name" value="AraC_E-bd"/>
</dbReference>
<sequence length="265" mass="30345">MYTIGEFSKISKLTAKALRYYDQEGILTPSDRGANGYRYYSNEDLAKAELILLLKQFDFTIAEIKEVVAYELNEEDLAAFLAEKRTQLAEKVARQKALIQQMDDLLKHTETRERRQMEYKMTVEELSAERVALLYFEGTFKEIGQYTGKLFQEVKGRGNGAPFCLYFDEEVNEIGKMALGVPIKKTFDSDLLKITTFPAGQALCTTHVGSYDRLNEAYKALIDYAKANELTLETPWREVYLKGPGKFFKGNPESYQTKIVVPIKE</sequence>
<dbReference type="RefSeq" id="WP_207673567.1">
    <property type="nucleotide sequence ID" value="NZ_JAFREM010000017.1"/>
</dbReference>
<dbReference type="PANTHER" id="PTHR30204:SF96">
    <property type="entry name" value="CHROMOSOME-ANCHORING PROTEIN RACA"/>
    <property type="match status" value="1"/>
</dbReference>
<dbReference type="InterPro" id="IPR029442">
    <property type="entry name" value="GyrI-like"/>
</dbReference>
<keyword evidence="4" id="KW-1185">Reference proteome</keyword>
<dbReference type="Proteomes" id="UP000664601">
    <property type="component" value="Unassembled WGS sequence"/>
</dbReference>
<dbReference type="PANTHER" id="PTHR30204">
    <property type="entry name" value="REDOX-CYCLING DRUG-SENSING TRANSCRIPTIONAL ACTIVATOR SOXR"/>
    <property type="match status" value="1"/>
</dbReference>
<comment type="caution">
    <text evidence="3">The sequence shown here is derived from an EMBL/GenBank/DDBJ whole genome shotgun (WGS) entry which is preliminary data.</text>
</comment>
<protein>
    <submittedName>
        <fullName evidence="3">MerR family transcriptional regulator</fullName>
    </submittedName>
</protein>
<evidence type="ECO:0000256" key="1">
    <source>
        <dbReference type="ARBA" id="ARBA00023125"/>
    </source>
</evidence>